<dbReference type="PANTHER" id="PTHR30558:SF3">
    <property type="entry name" value="BIOPOLYMER TRANSPORT PROTEIN EXBD-RELATED"/>
    <property type="match status" value="1"/>
</dbReference>
<dbReference type="InterPro" id="IPR003400">
    <property type="entry name" value="ExbD"/>
</dbReference>
<gene>
    <name evidence="9" type="ORF">KJ970_05395</name>
</gene>
<keyword evidence="7" id="KW-0813">Transport</keyword>
<keyword evidence="7" id="KW-0653">Protein transport</keyword>
<evidence type="ECO:0000256" key="8">
    <source>
        <dbReference type="SAM" id="Phobius"/>
    </source>
</evidence>
<organism evidence="9 10">
    <name type="scientific">Eiseniibacteriota bacterium</name>
    <dbReference type="NCBI Taxonomy" id="2212470"/>
    <lineage>
        <taxon>Bacteria</taxon>
        <taxon>Candidatus Eiseniibacteriota</taxon>
    </lineage>
</organism>
<dbReference type="Pfam" id="PF02472">
    <property type="entry name" value="ExbD"/>
    <property type="match status" value="1"/>
</dbReference>
<evidence type="ECO:0000256" key="5">
    <source>
        <dbReference type="ARBA" id="ARBA00022989"/>
    </source>
</evidence>
<keyword evidence="4 7" id="KW-0812">Transmembrane</keyword>
<reference evidence="9" key="1">
    <citation type="submission" date="2021-05" db="EMBL/GenBank/DDBJ databases">
        <title>Energy efficiency and biological interactions define the core microbiome of deep oligotrophic groundwater.</title>
        <authorList>
            <person name="Mehrshad M."/>
            <person name="Lopez-Fernandez M."/>
            <person name="Bell E."/>
            <person name="Bernier-Latmani R."/>
            <person name="Bertilsson S."/>
            <person name="Dopson M."/>
        </authorList>
    </citation>
    <scope>NUCLEOTIDE SEQUENCE</scope>
    <source>
        <strain evidence="9">Modern_marine.mb.64</strain>
    </source>
</reference>
<sequence length="134" mass="14790">MKIKSGVKVDAEITPSSLPDIAFLLLIFFIATTIFDIEKGMTILLPPAGGTATKVNRKNVLVINSDAEDRIYLDGNPVAVSEIAEIIKQRIEENDKLIISIESHSESHYQTMIDILDEVKRAKAKAFSIKMFAG</sequence>
<keyword evidence="3" id="KW-1003">Cell membrane</keyword>
<dbReference type="AlphaFoldDB" id="A0A948RT17"/>
<evidence type="ECO:0000256" key="6">
    <source>
        <dbReference type="ARBA" id="ARBA00023136"/>
    </source>
</evidence>
<dbReference type="Proteomes" id="UP000777784">
    <property type="component" value="Unassembled WGS sequence"/>
</dbReference>
<proteinExistence type="inferred from homology"/>
<keyword evidence="6 8" id="KW-0472">Membrane</keyword>
<evidence type="ECO:0000313" key="9">
    <source>
        <dbReference type="EMBL" id="MBU2690345.1"/>
    </source>
</evidence>
<dbReference type="GO" id="GO:0015031">
    <property type="term" value="P:protein transport"/>
    <property type="evidence" value="ECO:0007669"/>
    <property type="project" value="UniProtKB-KW"/>
</dbReference>
<comment type="subcellular location">
    <subcellularLocation>
        <location evidence="1">Cell membrane</location>
        <topology evidence="1">Single-pass membrane protein</topology>
    </subcellularLocation>
    <subcellularLocation>
        <location evidence="7">Cell membrane</location>
        <topology evidence="7">Single-pass type II membrane protein</topology>
    </subcellularLocation>
</comment>
<evidence type="ECO:0000313" key="10">
    <source>
        <dbReference type="Proteomes" id="UP000777784"/>
    </source>
</evidence>
<accession>A0A948RT17</accession>
<comment type="caution">
    <text evidence="9">The sequence shown here is derived from an EMBL/GenBank/DDBJ whole genome shotgun (WGS) entry which is preliminary data.</text>
</comment>
<name>A0A948RT17_UNCEI</name>
<evidence type="ECO:0000256" key="2">
    <source>
        <dbReference type="ARBA" id="ARBA00005811"/>
    </source>
</evidence>
<comment type="similarity">
    <text evidence="2 7">Belongs to the ExbD/TolR family.</text>
</comment>
<dbReference type="GO" id="GO:0005886">
    <property type="term" value="C:plasma membrane"/>
    <property type="evidence" value="ECO:0007669"/>
    <property type="project" value="UniProtKB-SubCell"/>
</dbReference>
<dbReference type="Gene3D" id="3.30.420.270">
    <property type="match status" value="1"/>
</dbReference>
<evidence type="ECO:0000256" key="1">
    <source>
        <dbReference type="ARBA" id="ARBA00004162"/>
    </source>
</evidence>
<dbReference type="GO" id="GO:0022857">
    <property type="term" value="F:transmembrane transporter activity"/>
    <property type="evidence" value="ECO:0007669"/>
    <property type="project" value="InterPro"/>
</dbReference>
<evidence type="ECO:0000256" key="4">
    <source>
        <dbReference type="ARBA" id="ARBA00022692"/>
    </source>
</evidence>
<dbReference type="PANTHER" id="PTHR30558">
    <property type="entry name" value="EXBD MEMBRANE COMPONENT OF PMF-DRIVEN MACROMOLECULE IMPORT SYSTEM"/>
    <property type="match status" value="1"/>
</dbReference>
<keyword evidence="5 8" id="KW-1133">Transmembrane helix</keyword>
<dbReference type="EMBL" id="JAHJDP010000028">
    <property type="protein sequence ID" value="MBU2690345.1"/>
    <property type="molecule type" value="Genomic_DNA"/>
</dbReference>
<protein>
    <submittedName>
        <fullName evidence="9">Biopolymer transporter ExbD</fullName>
    </submittedName>
</protein>
<evidence type="ECO:0000256" key="3">
    <source>
        <dbReference type="ARBA" id="ARBA00022475"/>
    </source>
</evidence>
<feature type="transmembrane region" description="Helical" evidence="8">
    <location>
        <begin position="20"/>
        <end position="37"/>
    </location>
</feature>
<evidence type="ECO:0000256" key="7">
    <source>
        <dbReference type="RuleBase" id="RU003879"/>
    </source>
</evidence>